<dbReference type="OrthoDB" id="4174112at2759"/>
<organism evidence="2 3">
    <name type="scientific">Phaeoacremonium minimum (strain UCR-PA7)</name>
    <name type="common">Esca disease fungus</name>
    <name type="synonym">Togninia minima</name>
    <dbReference type="NCBI Taxonomy" id="1286976"/>
    <lineage>
        <taxon>Eukaryota</taxon>
        <taxon>Fungi</taxon>
        <taxon>Dikarya</taxon>
        <taxon>Ascomycota</taxon>
        <taxon>Pezizomycotina</taxon>
        <taxon>Sordariomycetes</taxon>
        <taxon>Sordariomycetidae</taxon>
        <taxon>Togniniales</taxon>
        <taxon>Togniniaceae</taxon>
        <taxon>Phaeoacremonium</taxon>
    </lineage>
</organism>
<proteinExistence type="predicted"/>
<feature type="region of interest" description="Disordered" evidence="1">
    <location>
        <begin position="1"/>
        <end position="93"/>
    </location>
</feature>
<dbReference type="KEGG" id="tmn:UCRPA7_5305"/>
<dbReference type="AlphaFoldDB" id="R8BIP0"/>
<dbReference type="eggNOG" id="ENOG502SWSC">
    <property type="taxonomic scope" value="Eukaryota"/>
</dbReference>
<dbReference type="Pfam" id="PF12511">
    <property type="entry name" value="DUF3716"/>
    <property type="match status" value="1"/>
</dbReference>
<dbReference type="EMBL" id="KB933177">
    <property type="protein sequence ID" value="EON99181.1"/>
    <property type="molecule type" value="Genomic_DNA"/>
</dbReference>
<gene>
    <name evidence="2" type="ORF">UCRPA7_5305</name>
</gene>
<dbReference type="Proteomes" id="UP000014074">
    <property type="component" value="Unassembled WGS sequence"/>
</dbReference>
<accession>R8BIP0</accession>
<evidence type="ECO:0000313" key="2">
    <source>
        <dbReference type="EMBL" id="EON99181.1"/>
    </source>
</evidence>
<name>R8BIP0_PHAM7</name>
<sequence length="399" mass="42014">MKSGIIRPPRGRPSKVTKASAPRRLSRGIGADQLAHEFEEHDPALAEDGAEIEGQHHDMTDDVGEAEADAEMDDDAHAQAQAQAQAAAAHAEQQHMDLTAANILANGGIGAAAASMYGDEQHAHGQVLPGGLISGQAGVGALQSGAMPAAQMGSGGGLEYIDAAQQQQSAKSTEEMAVDSGYTNFKVDSAFAKRLARDPGQRLAEQRKPDQELNLVRRSNVEALFAQIAGSLAPQACNHCRKGQGPWTACVLYAGQMMGSCANCWFNASGSRCSFHEKAQPLAPPHHHAYPPLPPGPPVDPATYAGSQLPLPAVPGSAGGVPMGGFALPATYSNDPRVAYTLQRAIDDIRRANRTQRHFMKIEIAAKQLALQIVEFEESGLDEQDYPSPPAAAPDESGT</sequence>
<feature type="region of interest" description="Disordered" evidence="1">
    <location>
        <begin position="379"/>
        <end position="399"/>
    </location>
</feature>
<dbReference type="InterPro" id="IPR022190">
    <property type="entry name" value="DUF3716"/>
</dbReference>
<reference evidence="3" key="1">
    <citation type="journal article" date="2013" name="Genome Announc.">
        <title>Draft genome sequence of the ascomycete Phaeoacremonium aleophilum strain UCR-PA7, a causal agent of the esca disease complex in grapevines.</title>
        <authorList>
            <person name="Blanco-Ulate B."/>
            <person name="Rolshausen P."/>
            <person name="Cantu D."/>
        </authorList>
    </citation>
    <scope>NUCLEOTIDE SEQUENCE [LARGE SCALE GENOMIC DNA]</scope>
    <source>
        <strain evidence="3">UCR-PA7</strain>
    </source>
</reference>
<protein>
    <submittedName>
        <fullName evidence="2">Uncharacterized protein</fullName>
    </submittedName>
</protein>
<evidence type="ECO:0000313" key="3">
    <source>
        <dbReference type="Proteomes" id="UP000014074"/>
    </source>
</evidence>
<dbReference type="GeneID" id="19325846"/>
<feature type="compositionally biased region" description="Basic and acidic residues" evidence="1">
    <location>
        <begin position="34"/>
        <end position="44"/>
    </location>
</feature>
<dbReference type="HOGENOM" id="CLU_047032_0_0_1"/>
<feature type="compositionally biased region" description="Acidic residues" evidence="1">
    <location>
        <begin position="61"/>
        <end position="74"/>
    </location>
</feature>
<dbReference type="RefSeq" id="XP_007916043.1">
    <property type="nucleotide sequence ID" value="XM_007917852.1"/>
</dbReference>
<feature type="compositionally biased region" description="Low complexity" evidence="1">
    <location>
        <begin position="78"/>
        <end position="93"/>
    </location>
</feature>
<keyword evidence="3" id="KW-1185">Reference proteome</keyword>
<evidence type="ECO:0000256" key="1">
    <source>
        <dbReference type="SAM" id="MobiDB-lite"/>
    </source>
</evidence>